<accession>A0A0A8Y6H8</accession>
<protein>
    <submittedName>
        <fullName evidence="1">Uncharacterized protein</fullName>
    </submittedName>
</protein>
<organism evidence="1">
    <name type="scientific">Arundo donax</name>
    <name type="common">Giant reed</name>
    <name type="synonym">Donax arundinaceus</name>
    <dbReference type="NCBI Taxonomy" id="35708"/>
    <lineage>
        <taxon>Eukaryota</taxon>
        <taxon>Viridiplantae</taxon>
        <taxon>Streptophyta</taxon>
        <taxon>Embryophyta</taxon>
        <taxon>Tracheophyta</taxon>
        <taxon>Spermatophyta</taxon>
        <taxon>Magnoliopsida</taxon>
        <taxon>Liliopsida</taxon>
        <taxon>Poales</taxon>
        <taxon>Poaceae</taxon>
        <taxon>PACMAD clade</taxon>
        <taxon>Arundinoideae</taxon>
        <taxon>Arundineae</taxon>
        <taxon>Arundo</taxon>
    </lineage>
</organism>
<dbReference type="EMBL" id="GBRH01277237">
    <property type="protein sequence ID" value="JAD20658.1"/>
    <property type="molecule type" value="Transcribed_RNA"/>
</dbReference>
<sequence length="35" mass="4127">MVELPKPPLIRYVDQIDDEASMKIAVLEKDKRRKT</sequence>
<reference evidence="1" key="1">
    <citation type="submission" date="2014-09" db="EMBL/GenBank/DDBJ databases">
        <authorList>
            <person name="Magalhaes I.L.F."/>
            <person name="Oliveira U."/>
            <person name="Santos F.R."/>
            <person name="Vidigal T.H.D.A."/>
            <person name="Brescovit A.D."/>
            <person name="Santos A.J."/>
        </authorList>
    </citation>
    <scope>NUCLEOTIDE SEQUENCE</scope>
    <source>
        <tissue evidence="1">Shoot tissue taken approximately 20 cm above the soil surface</tissue>
    </source>
</reference>
<dbReference type="AlphaFoldDB" id="A0A0A8Y6H8"/>
<reference evidence="1" key="2">
    <citation type="journal article" date="2015" name="Data Brief">
        <title>Shoot transcriptome of the giant reed, Arundo donax.</title>
        <authorList>
            <person name="Barrero R.A."/>
            <person name="Guerrero F.D."/>
            <person name="Moolhuijzen P."/>
            <person name="Goolsby J.A."/>
            <person name="Tidwell J."/>
            <person name="Bellgard S.E."/>
            <person name="Bellgard M.I."/>
        </authorList>
    </citation>
    <scope>NUCLEOTIDE SEQUENCE</scope>
    <source>
        <tissue evidence="1">Shoot tissue taken approximately 20 cm above the soil surface</tissue>
    </source>
</reference>
<name>A0A0A8Y6H8_ARUDO</name>
<evidence type="ECO:0000313" key="1">
    <source>
        <dbReference type="EMBL" id="JAD20658.1"/>
    </source>
</evidence>
<proteinExistence type="predicted"/>